<protein>
    <submittedName>
        <fullName evidence="1">Uncharacterized protein</fullName>
    </submittedName>
</protein>
<evidence type="ECO:0000313" key="1">
    <source>
        <dbReference type="EMBL" id="GAI85314.1"/>
    </source>
</evidence>
<organism evidence="1">
    <name type="scientific">marine sediment metagenome</name>
    <dbReference type="NCBI Taxonomy" id="412755"/>
    <lineage>
        <taxon>unclassified sequences</taxon>
        <taxon>metagenomes</taxon>
        <taxon>ecological metagenomes</taxon>
    </lineage>
</organism>
<proteinExistence type="predicted"/>
<reference evidence="1" key="1">
    <citation type="journal article" date="2014" name="Front. Microbiol.">
        <title>High frequency of phylogenetically diverse reductive dehalogenase-homologous genes in deep subseafloor sedimentary metagenomes.</title>
        <authorList>
            <person name="Kawai M."/>
            <person name="Futagami T."/>
            <person name="Toyoda A."/>
            <person name="Takaki Y."/>
            <person name="Nishi S."/>
            <person name="Hori S."/>
            <person name="Arai W."/>
            <person name="Tsubouchi T."/>
            <person name="Morono Y."/>
            <person name="Uchiyama I."/>
            <person name="Ito T."/>
            <person name="Fujiyama A."/>
            <person name="Inagaki F."/>
            <person name="Takami H."/>
        </authorList>
    </citation>
    <scope>NUCLEOTIDE SEQUENCE</scope>
    <source>
        <strain evidence="1">Expedition CK06-06</strain>
    </source>
</reference>
<dbReference type="EMBL" id="BARW01007169">
    <property type="protein sequence ID" value="GAI85314.1"/>
    <property type="molecule type" value="Genomic_DNA"/>
</dbReference>
<dbReference type="AlphaFoldDB" id="X1TZ27"/>
<feature type="non-terminal residue" evidence="1">
    <location>
        <position position="1"/>
    </location>
</feature>
<comment type="caution">
    <text evidence="1">The sequence shown here is derived from an EMBL/GenBank/DDBJ whole genome shotgun (WGS) entry which is preliminary data.</text>
</comment>
<accession>X1TZ27</accession>
<gene>
    <name evidence="1" type="ORF">S12H4_14981</name>
</gene>
<sequence>SISERQDYRKHYEFVLSAFEFKRDFIAKHKISKESEREIEINYIRTLLKAGIILNDKKIIQKAKECQFSINIPIPKVIKILHLLACVGGLRYILSLILKPKWS</sequence>
<name>X1TZ27_9ZZZZ</name>